<dbReference type="Pfam" id="PF07409">
    <property type="entry name" value="GP46"/>
    <property type="match status" value="1"/>
</dbReference>
<dbReference type="EMBL" id="JAKNRW010000009">
    <property type="protein sequence ID" value="MCK1791158.1"/>
    <property type="molecule type" value="Genomic_DNA"/>
</dbReference>
<organism evidence="1 2">
    <name type="scientific">Pseudomonas violetae</name>
    <dbReference type="NCBI Taxonomy" id="2915813"/>
    <lineage>
        <taxon>Bacteria</taxon>
        <taxon>Pseudomonadati</taxon>
        <taxon>Pseudomonadota</taxon>
        <taxon>Gammaproteobacteria</taxon>
        <taxon>Pseudomonadales</taxon>
        <taxon>Pseudomonadaceae</taxon>
        <taxon>Pseudomonas</taxon>
    </lineage>
</organism>
<keyword evidence="2" id="KW-1185">Reference proteome</keyword>
<protein>
    <submittedName>
        <fullName evidence="1">Phage GP46 family protein</fullName>
    </submittedName>
</protein>
<dbReference type="Gene3D" id="3.10.450.40">
    <property type="match status" value="1"/>
</dbReference>
<gene>
    <name evidence="1" type="ORF">L9059_13380</name>
</gene>
<comment type="caution">
    <text evidence="1">The sequence shown here is derived from an EMBL/GenBank/DDBJ whole genome shotgun (WGS) entry which is preliminary data.</text>
</comment>
<name>A0ABT0EZH0_9PSED</name>
<evidence type="ECO:0000313" key="1">
    <source>
        <dbReference type="EMBL" id="MCK1791158.1"/>
    </source>
</evidence>
<dbReference type="SUPFAM" id="SSF160719">
    <property type="entry name" value="gpW/gp25-like"/>
    <property type="match status" value="1"/>
</dbReference>
<proteinExistence type="predicted"/>
<dbReference type="Proteomes" id="UP001299876">
    <property type="component" value="Unassembled WGS sequence"/>
</dbReference>
<accession>A0ABT0EZH0</accession>
<dbReference type="InterPro" id="IPR010877">
    <property type="entry name" value="Phage_Mu_Gp46"/>
</dbReference>
<dbReference type="RefSeq" id="WP_247291513.1">
    <property type="nucleotide sequence ID" value="NZ_JAKNRW010000009.1"/>
</dbReference>
<sequence length="119" mass="12936">MLPGMDAGINPTTGDLTGQRITTLANAVYLRLMTPLGSYWAAPELGSRLHELKREKDKARVSGLAIQYAKNALKSLIDDGRATSIDITAERAGDGWLKLLVEVFTPAGRQTFEHLVSVI</sequence>
<reference evidence="1 2" key="1">
    <citation type="submission" date="2022-02" db="EMBL/GenBank/DDBJ databases">
        <title>Comparative genomics of the first Antarctic Pseudomonas spp. capable of biotransforming 2,4,6-Trinitrotoluene.</title>
        <authorList>
            <person name="Cabrera M.A."/>
            <person name="Marquez S.L."/>
            <person name="Perez-Donoso J.M."/>
        </authorList>
    </citation>
    <scope>NUCLEOTIDE SEQUENCE [LARGE SCALE GENOMIC DNA]</scope>
    <source>
        <strain evidence="1 2">TNT19</strain>
    </source>
</reference>
<evidence type="ECO:0000313" key="2">
    <source>
        <dbReference type="Proteomes" id="UP001299876"/>
    </source>
</evidence>